<feature type="region of interest" description="Disordered" evidence="1">
    <location>
        <begin position="29"/>
        <end position="241"/>
    </location>
</feature>
<feature type="domain" description="EF-hand" evidence="3">
    <location>
        <begin position="238"/>
        <end position="273"/>
    </location>
</feature>
<evidence type="ECO:0000256" key="2">
    <source>
        <dbReference type="SAM" id="SignalP"/>
    </source>
</evidence>
<dbReference type="GO" id="GO:0005509">
    <property type="term" value="F:calcium ion binding"/>
    <property type="evidence" value="ECO:0007669"/>
    <property type="project" value="InterPro"/>
</dbReference>
<feature type="compositionally biased region" description="Basic and acidic residues" evidence="1">
    <location>
        <begin position="126"/>
        <end position="145"/>
    </location>
</feature>
<feature type="compositionally biased region" description="Basic and acidic residues" evidence="1">
    <location>
        <begin position="156"/>
        <end position="216"/>
    </location>
</feature>
<keyword evidence="2" id="KW-0732">Signal</keyword>
<dbReference type="Pfam" id="PF13202">
    <property type="entry name" value="EF-hand_5"/>
    <property type="match status" value="4"/>
</dbReference>
<gene>
    <name evidence="4" type="ORF">CA12_36890</name>
</gene>
<evidence type="ECO:0000313" key="5">
    <source>
        <dbReference type="Proteomes" id="UP000318741"/>
    </source>
</evidence>
<dbReference type="OrthoDB" id="281871at2"/>
<dbReference type="InterPro" id="IPR002048">
    <property type="entry name" value="EF_hand_dom"/>
</dbReference>
<dbReference type="SMART" id="SM00054">
    <property type="entry name" value="EFh"/>
    <property type="match status" value="3"/>
</dbReference>
<dbReference type="PROSITE" id="PS51257">
    <property type="entry name" value="PROKAR_LIPOPROTEIN"/>
    <property type="match status" value="1"/>
</dbReference>
<dbReference type="Proteomes" id="UP000318741">
    <property type="component" value="Chromosome"/>
</dbReference>
<feature type="compositionally biased region" description="Basic and acidic residues" evidence="1">
    <location>
        <begin position="46"/>
        <end position="113"/>
    </location>
</feature>
<dbReference type="PROSITE" id="PS00018">
    <property type="entry name" value="EF_HAND_1"/>
    <property type="match status" value="4"/>
</dbReference>
<feature type="signal peptide" evidence="2">
    <location>
        <begin position="1"/>
        <end position="28"/>
    </location>
</feature>
<evidence type="ECO:0000256" key="1">
    <source>
        <dbReference type="SAM" id="MobiDB-lite"/>
    </source>
</evidence>
<proteinExistence type="predicted"/>
<dbReference type="RefSeq" id="WP_145360416.1">
    <property type="nucleotide sequence ID" value="NZ_CP036265.1"/>
</dbReference>
<dbReference type="Gene3D" id="1.10.238.10">
    <property type="entry name" value="EF-hand"/>
    <property type="match status" value="2"/>
</dbReference>
<feature type="chain" id="PRO_5021717355" evidence="2">
    <location>
        <begin position="29"/>
        <end position="412"/>
    </location>
</feature>
<dbReference type="PROSITE" id="PS50222">
    <property type="entry name" value="EF_HAND_2"/>
    <property type="match status" value="1"/>
</dbReference>
<feature type="compositionally biased region" description="Gly residues" evidence="1">
    <location>
        <begin position="114"/>
        <end position="125"/>
    </location>
</feature>
<accession>A0A517PDY2</accession>
<reference evidence="4 5" key="1">
    <citation type="submission" date="2019-02" db="EMBL/GenBank/DDBJ databases">
        <title>Deep-cultivation of Planctomycetes and their phenomic and genomic characterization uncovers novel biology.</title>
        <authorList>
            <person name="Wiegand S."/>
            <person name="Jogler M."/>
            <person name="Boedeker C."/>
            <person name="Pinto D."/>
            <person name="Vollmers J."/>
            <person name="Rivas-Marin E."/>
            <person name="Kohn T."/>
            <person name="Peeters S.H."/>
            <person name="Heuer A."/>
            <person name="Rast P."/>
            <person name="Oberbeckmann S."/>
            <person name="Bunk B."/>
            <person name="Jeske O."/>
            <person name="Meyerdierks A."/>
            <person name="Storesund J.E."/>
            <person name="Kallscheuer N."/>
            <person name="Luecker S."/>
            <person name="Lage O.M."/>
            <person name="Pohl T."/>
            <person name="Merkel B.J."/>
            <person name="Hornburger P."/>
            <person name="Mueller R.-W."/>
            <person name="Bruemmer F."/>
            <person name="Labrenz M."/>
            <person name="Spormann A.M."/>
            <person name="Op den Camp H."/>
            <person name="Overmann J."/>
            <person name="Amann R."/>
            <person name="Jetten M.S.M."/>
            <person name="Mascher T."/>
            <person name="Medema M.H."/>
            <person name="Devos D.P."/>
            <person name="Kaster A.-K."/>
            <person name="Ovreas L."/>
            <person name="Rohde M."/>
            <person name="Galperin M.Y."/>
            <person name="Jogler C."/>
        </authorList>
    </citation>
    <scope>NUCLEOTIDE SEQUENCE [LARGE SCALE GENOMIC DNA]</scope>
    <source>
        <strain evidence="4 5">CA12</strain>
    </source>
</reference>
<dbReference type="SUPFAM" id="SSF47473">
    <property type="entry name" value="EF-hand"/>
    <property type="match status" value="2"/>
</dbReference>
<dbReference type="AlphaFoldDB" id="A0A517PDY2"/>
<sequence length="412" mass="44638" precursor="true">MPRRPLTTAGPFLLACAALLVTADAAMAQSDRGMRGGPPTRGGEQSPERGDRSQFGRGDRGSQFGRGERGGPPGRDEQSDRGGPPDRGGRTEGGDRGGPPDRGRGGEGEDRGGRGGPGGPGGGEEGQSRERRIFDWVWSRADRNNDGQITPDEVGDDRMKRFMQDRGLDPQKAYSRDAWNKGAEAYEQKRAREQESEGGEEQRREEPQGDESRERSSQSSGPSFVRGGARDGRGQPVRVTRDLPQAFGEFDADEDGQIGLYEWRLWNRALLAEFITLDRDGDGYLTPRELAEADARDYARGEGAVLPPSSLTVVPAPIESSRESPTSAVPTRTATPVVSAAPAAAAEISPSDRTAAERFFKLLDRDRSGKVSLPEWDRSEKLKPKFEAAGADLSADLDLETFVTYYGKTLNG</sequence>
<name>A0A517PDY2_9PLAN</name>
<organism evidence="4 5">
    <name type="scientific">Alienimonas californiensis</name>
    <dbReference type="NCBI Taxonomy" id="2527989"/>
    <lineage>
        <taxon>Bacteria</taxon>
        <taxon>Pseudomonadati</taxon>
        <taxon>Planctomycetota</taxon>
        <taxon>Planctomycetia</taxon>
        <taxon>Planctomycetales</taxon>
        <taxon>Planctomycetaceae</taxon>
        <taxon>Alienimonas</taxon>
    </lineage>
</organism>
<evidence type="ECO:0000259" key="3">
    <source>
        <dbReference type="PROSITE" id="PS50222"/>
    </source>
</evidence>
<evidence type="ECO:0000313" key="4">
    <source>
        <dbReference type="EMBL" id="QDT17561.1"/>
    </source>
</evidence>
<dbReference type="EMBL" id="CP036265">
    <property type="protein sequence ID" value="QDT17561.1"/>
    <property type="molecule type" value="Genomic_DNA"/>
</dbReference>
<dbReference type="KEGG" id="acaf:CA12_36890"/>
<dbReference type="InterPro" id="IPR011992">
    <property type="entry name" value="EF-hand-dom_pair"/>
</dbReference>
<keyword evidence="5" id="KW-1185">Reference proteome</keyword>
<protein>
    <submittedName>
        <fullName evidence="4">EF hand</fullName>
    </submittedName>
</protein>
<dbReference type="InterPro" id="IPR018247">
    <property type="entry name" value="EF_Hand_1_Ca_BS"/>
</dbReference>